<dbReference type="PANTHER" id="PTHR41259:SF1">
    <property type="entry name" value="DOUBLE-STRAND BREAK REPAIR RAD50 ATPASE, PUTATIVE-RELATED"/>
    <property type="match status" value="1"/>
</dbReference>
<keyword evidence="1" id="KW-0175">Coiled coil</keyword>
<name>A0A518EU02_9BACT</name>
<dbReference type="EMBL" id="CP036434">
    <property type="protein sequence ID" value="QDV07566.1"/>
    <property type="molecule type" value="Genomic_DNA"/>
</dbReference>
<dbReference type="Gene3D" id="3.40.50.300">
    <property type="entry name" value="P-loop containing nucleotide triphosphate hydrolases"/>
    <property type="match status" value="2"/>
</dbReference>
<evidence type="ECO:0000259" key="3">
    <source>
        <dbReference type="Pfam" id="PF13514"/>
    </source>
</evidence>
<feature type="region of interest" description="Disordered" evidence="2">
    <location>
        <begin position="341"/>
        <end position="368"/>
    </location>
</feature>
<evidence type="ECO:0000313" key="5">
    <source>
        <dbReference type="Proteomes" id="UP000320390"/>
    </source>
</evidence>
<dbReference type="InterPro" id="IPR027417">
    <property type="entry name" value="P-loop_NTPase"/>
</dbReference>
<feature type="coiled-coil region" evidence="1">
    <location>
        <begin position="756"/>
        <end position="786"/>
    </location>
</feature>
<dbReference type="AlphaFoldDB" id="A0A518EU02"/>
<keyword evidence="5" id="KW-1185">Reference proteome</keyword>
<feature type="coiled-coil region" evidence="1">
    <location>
        <begin position="682"/>
        <end position="709"/>
    </location>
</feature>
<feature type="coiled-coil region" evidence="1">
    <location>
        <begin position="819"/>
        <end position="925"/>
    </location>
</feature>
<feature type="coiled-coil region" evidence="1">
    <location>
        <begin position="264"/>
        <end position="298"/>
    </location>
</feature>
<feature type="region of interest" description="Disordered" evidence="2">
    <location>
        <begin position="451"/>
        <end position="477"/>
    </location>
</feature>
<sequence>MRPFGTFTDFELTFGNTSGLHLVFGTNGAGKSTTLEALRSVLYGIAPRKKVHASSDLRIGAALLRSDGLKIEYLRRTSQKTPLWNKADDEPMAIEELTPFLGNLERTRFETLFGLDYETMVAGGSDLLEGKGEIGRALFGAMLGGQRLRHVTGRLEGDLKNLYVDRSPKGRINELVKEHKDLTATLKKTSLRPASHQEGAKKLKAVLAENEADIEARERARARAEELVSLRRSAISLDQLETRRKERLALGDLKPLDAPRVRRVQDLSRESATLEERADERSREISGLEEAIARANALAGPELLAKAAVIEALAQRRGAFREAAAARTKLQRQVSAARAKRLEAQRQAGADHLDEADTDDLRVARPGNASLDELSDAADRLSKELAERTSTRKVAHEAVCRAEPVTQEAAERLERIEDTLSDKLAADLDSLAPFRGTLAELLELQVPAEEEIERREREEREDAAREEGLARDLQRSEADALDARQALERLADSADGPPPTSSELQTAREKRDELIRTVFDSQAREACTALDLQRAVNAADDLVDRRARESARAAEREAQEGALQRANKLCVELRSALDAAREATAAHAKKWNEELALAGLAPMPATRLRSWCARRGAILREAQSIRQAATEALEQARLQEADHRARWRAANDDLEAARAEWTQWALERSLDPGAGPESAQRRLRMLVNVHAAEREITRLEQEMLERSEAAASFERDVAALCEELNVRPSDQVLEAALEAAKAEGTPEGVVLAEARMDRLSRALREAGQAKSELEQLSKNLKAQQDAGAVAAKRLEDLEATLKKMADEASCPTLAALLQLAEQSERARSLDADIRRIESELKAEHGEDVDPATLGESIGERSVDELNEALKEAQAEARALDAVISARAREEGLLRGQVESKGSAEAAHLQARIAQIETELAEATAEFLRAHLADELLRREIERNRQETHGPLLQRAQELFKVLTLGAYEQLHPSESASGKEVMVARRPDGRQVGVDEMSSGTCDQLYLALRIASVEHMLKTVEPMPFIADDLFVNFDDERTEAALRVLAELSKSTQVIVFSHHGSVVETALRLTDEGVPVDVLRLQGEWSRENERTPGS</sequence>
<feature type="domain" description="YhaN AAA" evidence="3">
    <location>
        <begin position="3"/>
        <end position="194"/>
    </location>
</feature>
<evidence type="ECO:0000256" key="1">
    <source>
        <dbReference type="SAM" id="Coils"/>
    </source>
</evidence>
<feature type="region of interest" description="Disordered" evidence="2">
    <location>
        <begin position="489"/>
        <end position="509"/>
    </location>
</feature>
<feature type="compositionally biased region" description="Basic and acidic residues" evidence="2">
    <location>
        <begin position="452"/>
        <end position="477"/>
    </location>
</feature>
<proteinExistence type="predicted"/>
<evidence type="ECO:0000313" key="4">
    <source>
        <dbReference type="EMBL" id="QDV07566.1"/>
    </source>
</evidence>
<accession>A0A518EU02</accession>
<protein>
    <submittedName>
        <fullName evidence="4">Chromosome segregation protein</fullName>
    </submittedName>
</protein>
<feature type="coiled-coil region" evidence="1">
    <location>
        <begin position="172"/>
        <end position="227"/>
    </location>
</feature>
<dbReference type="PANTHER" id="PTHR41259">
    <property type="entry name" value="DOUBLE-STRAND BREAK REPAIR RAD50 ATPASE, PUTATIVE-RELATED"/>
    <property type="match status" value="1"/>
</dbReference>
<dbReference type="Proteomes" id="UP000320390">
    <property type="component" value="Chromosome"/>
</dbReference>
<reference evidence="4 5" key="1">
    <citation type="submission" date="2019-02" db="EMBL/GenBank/DDBJ databases">
        <title>Deep-cultivation of Planctomycetes and their phenomic and genomic characterization uncovers novel biology.</title>
        <authorList>
            <person name="Wiegand S."/>
            <person name="Jogler M."/>
            <person name="Boedeker C."/>
            <person name="Pinto D."/>
            <person name="Vollmers J."/>
            <person name="Rivas-Marin E."/>
            <person name="Kohn T."/>
            <person name="Peeters S.H."/>
            <person name="Heuer A."/>
            <person name="Rast P."/>
            <person name="Oberbeckmann S."/>
            <person name="Bunk B."/>
            <person name="Jeske O."/>
            <person name="Meyerdierks A."/>
            <person name="Storesund J.E."/>
            <person name="Kallscheuer N."/>
            <person name="Luecker S."/>
            <person name="Lage O.M."/>
            <person name="Pohl T."/>
            <person name="Merkel B.J."/>
            <person name="Hornburger P."/>
            <person name="Mueller R.-W."/>
            <person name="Bruemmer F."/>
            <person name="Labrenz M."/>
            <person name="Spormann A.M."/>
            <person name="Op den Camp H."/>
            <person name="Overmann J."/>
            <person name="Amann R."/>
            <person name="Jetten M.S.M."/>
            <person name="Mascher T."/>
            <person name="Medema M.H."/>
            <person name="Devos D.P."/>
            <person name="Kaster A.-K."/>
            <person name="Ovreas L."/>
            <person name="Rohde M."/>
            <person name="Galperin M.Y."/>
            <person name="Jogler C."/>
        </authorList>
    </citation>
    <scope>NUCLEOTIDE SEQUENCE [LARGE SCALE GENOMIC DNA]</scope>
    <source>
        <strain evidence="4 5">Poly30</strain>
    </source>
</reference>
<dbReference type="OrthoDB" id="9764467at2"/>
<evidence type="ECO:0000256" key="2">
    <source>
        <dbReference type="SAM" id="MobiDB-lite"/>
    </source>
</evidence>
<dbReference type="SUPFAM" id="SSF52540">
    <property type="entry name" value="P-loop containing nucleoside triphosphate hydrolases"/>
    <property type="match status" value="1"/>
</dbReference>
<feature type="coiled-coil region" evidence="1">
    <location>
        <begin position="619"/>
        <end position="646"/>
    </location>
</feature>
<feature type="compositionally biased region" description="Basic and acidic residues" evidence="2">
    <location>
        <begin position="341"/>
        <end position="363"/>
    </location>
</feature>
<gene>
    <name evidence="4" type="ORF">Poly30_30920</name>
</gene>
<dbReference type="Pfam" id="PF13514">
    <property type="entry name" value="AAA_27"/>
    <property type="match status" value="1"/>
</dbReference>
<dbReference type="InterPro" id="IPR038734">
    <property type="entry name" value="YhaN_AAA"/>
</dbReference>
<organism evidence="4 5">
    <name type="scientific">Saltatorellus ferox</name>
    <dbReference type="NCBI Taxonomy" id="2528018"/>
    <lineage>
        <taxon>Bacteria</taxon>
        <taxon>Pseudomonadati</taxon>
        <taxon>Planctomycetota</taxon>
        <taxon>Planctomycetia</taxon>
        <taxon>Planctomycetia incertae sedis</taxon>
        <taxon>Saltatorellus</taxon>
    </lineage>
</organism>